<reference evidence="6 7" key="2">
    <citation type="submission" date="2009-02" db="EMBL/GenBank/DDBJ databases">
        <title>Draft genome sequence of Blautia hydrogenotrophica DSM 10507 (Ruminococcus hydrogenotrophicus DSM 10507).</title>
        <authorList>
            <person name="Sudarsanam P."/>
            <person name="Ley R."/>
            <person name="Guruge J."/>
            <person name="Turnbaugh P.J."/>
            <person name="Mahowald M."/>
            <person name="Liep D."/>
            <person name="Gordon J."/>
        </authorList>
    </citation>
    <scope>NUCLEOTIDE SEQUENCE [LARGE SCALE GENOMIC DNA]</scope>
    <source>
        <strain evidence="7">DSM 10507 / JCM 14656 / S5a33</strain>
    </source>
</reference>
<dbReference type="PROSITE" id="PS00211">
    <property type="entry name" value="ABC_TRANSPORTER_1"/>
    <property type="match status" value="1"/>
</dbReference>
<dbReference type="FunFam" id="3.40.50.300:FF:000016">
    <property type="entry name" value="Oligopeptide ABC transporter ATP-binding component"/>
    <property type="match status" value="1"/>
</dbReference>
<dbReference type="GO" id="GO:0055085">
    <property type="term" value="P:transmembrane transport"/>
    <property type="evidence" value="ECO:0007669"/>
    <property type="project" value="UniProtKB-ARBA"/>
</dbReference>
<evidence type="ECO:0000256" key="4">
    <source>
        <dbReference type="ARBA" id="ARBA00022840"/>
    </source>
</evidence>
<dbReference type="Proteomes" id="UP000003100">
    <property type="component" value="Unassembled WGS sequence"/>
</dbReference>
<evidence type="ECO:0000256" key="2">
    <source>
        <dbReference type="ARBA" id="ARBA00022448"/>
    </source>
</evidence>
<reference evidence="6 7" key="1">
    <citation type="submission" date="2009-01" db="EMBL/GenBank/DDBJ databases">
        <authorList>
            <person name="Fulton L."/>
            <person name="Clifton S."/>
            <person name="Fulton B."/>
            <person name="Xu J."/>
            <person name="Minx P."/>
            <person name="Pepin K.H."/>
            <person name="Johnson M."/>
            <person name="Bhonagiri V."/>
            <person name="Nash W.E."/>
            <person name="Mardis E.R."/>
            <person name="Wilson R.K."/>
        </authorList>
    </citation>
    <scope>NUCLEOTIDE SEQUENCE [LARGE SCALE GENOMIC DNA]</scope>
    <source>
        <strain evidence="7">DSM 10507 / JCM 14656 / S5a33</strain>
    </source>
</reference>
<dbReference type="PROSITE" id="PS50893">
    <property type="entry name" value="ABC_TRANSPORTER_2"/>
    <property type="match status" value="1"/>
</dbReference>
<dbReference type="InterPro" id="IPR013563">
    <property type="entry name" value="Oligopep_ABC_C"/>
</dbReference>
<dbReference type="SMART" id="SM00382">
    <property type="entry name" value="AAA"/>
    <property type="match status" value="1"/>
</dbReference>
<dbReference type="InterPro" id="IPR050319">
    <property type="entry name" value="ABC_transp_ATP-bind"/>
</dbReference>
<evidence type="ECO:0000313" key="6">
    <source>
        <dbReference type="EMBL" id="EEG48846.1"/>
    </source>
</evidence>
<dbReference type="GeneID" id="86821061"/>
<dbReference type="GO" id="GO:0005524">
    <property type="term" value="F:ATP binding"/>
    <property type="evidence" value="ECO:0007669"/>
    <property type="project" value="UniProtKB-KW"/>
</dbReference>
<dbReference type="GO" id="GO:0016887">
    <property type="term" value="F:ATP hydrolysis activity"/>
    <property type="evidence" value="ECO:0007669"/>
    <property type="project" value="InterPro"/>
</dbReference>
<dbReference type="GO" id="GO:0015833">
    <property type="term" value="P:peptide transport"/>
    <property type="evidence" value="ECO:0007669"/>
    <property type="project" value="InterPro"/>
</dbReference>
<dbReference type="eggNOG" id="COG4608">
    <property type="taxonomic scope" value="Bacteria"/>
</dbReference>
<evidence type="ECO:0000256" key="1">
    <source>
        <dbReference type="ARBA" id="ARBA00005417"/>
    </source>
</evidence>
<feature type="domain" description="ABC transporter" evidence="5">
    <location>
        <begin position="8"/>
        <end position="259"/>
    </location>
</feature>
<name>C0CN58_BLAHS</name>
<dbReference type="CDD" id="cd03257">
    <property type="entry name" value="ABC_NikE_OppD_transporters"/>
    <property type="match status" value="1"/>
</dbReference>
<keyword evidence="7" id="KW-1185">Reference proteome</keyword>
<dbReference type="InterPro" id="IPR017871">
    <property type="entry name" value="ABC_transporter-like_CS"/>
</dbReference>
<evidence type="ECO:0000313" key="7">
    <source>
        <dbReference type="Proteomes" id="UP000003100"/>
    </source>
</evidence>
<dbReference type="PANTHER" id="PTHR43776">
    <property type="entry name" value="TRANSPORT ATP-BINDING PROTEIN"/>
    <property type="match status" value="1"/>
</dbReference>
<protein>
    <recommendedName>
        <fullName evidence="5">ABC transporter domain-containing protein</fullName>
    </recommendedName>
</protein>
<dbReference type="AlphaFoldDB" id="C0CN58"/>
<organism evidence="6 7">
    <name type="scientific">Blautia hydrogenotrophica (strain DSM 10507 / JCM 14656 / S5a33)</name>
    <name type="common">Ruminococcus hydrogenotrophicus</name>
    <dbReference type="NCBI Taxonomy" id="476272"/>
    <lineage>
        <taxon>Bacteria</taxon>
        <taxon>Bacillati</taxon>
        <taxon>Bacillota</taxon>
        <taxon>Clostridia</taxon>
        <taxon>Lachnospirales</taxon>
        <taxon>Lachnospiraceae</taxon>
        <taxon>Blautia</taxon>
    </lineage>
</organism>
<dbReference type="SUPFAM" id="SSF52540">
    <property type="entry name" value="P-loop containing nucleoside triphosphate hydrolases"/>
    <property type="match status" value="1"/>
</dbReference>
<dbReference type="EMBL" id="ACBZ01000123">
    <property type="protein sequence ID" value="EEG48846.1"/>
    <property type="molecule type" value="Genomic_DNA"/>
</dbReference>
<sequence>MSEKKVMLKVRNLTKEFKIRGKKLGEKPQILHALTGVSVDIYEGETLGVIGESGCGKSTFGKCLVQLHKATAGTVEYEGKNIFDLKNEELKKLKSDIQMVFQDPFSSLDPRMTAGKLVEEPMIVHKIIADKKARSQKALELLQTVGLDVQHVHRYPHEFSGGQRQRINIARALSLTPKLIVCDEPVSALDVSIQAQVLNLFNRLQEEYHLTYVFISHDLSVIKHISDRIAIMYLGRIVELCDADSIYENPLHPYTKALLSAIPQESPFEKKERIVLTGEIPSPIGDQIGCPLAKRCPNCTERCMKDIPKLKEVSKGHQVACFLYENN</sequence>
<proteinExistence type="inferred from homology"/>
<keyword evidence="2" id="KW-0813">Transport</keyword>
<dbReference type="Pfam" id="PF00005">
    <property type="entry name" value="ABC_tran"/>
    <property type="match status" value="1"/>
</dbReference>
<dbReference type="NCBIfam" id="TIGR01727">
    <property type="entry name" value="oligo_HPY"/>
    <property type="match status" value="1"/>
</dbReference>
<evidence type="ECO:0000256" key="3">
    <source>
        <dbReference type="ARBA" id="ARBA00022741"/>
    </source>
</evidence>
<keyword evidence="4" id="KW-0067">ATP-binding</keyword>
<dbReference type="HOGENOM" id="CLU_000604_1_23_9"/>
<dbReference type="InterPro" id="IPR003439">
    <property type="entry name" value="ABC_transporter-like_ATP-bd"/>
</dbReference>
<dbReference type="InterPro" id="IPR027417">
    <property type="entry name" value="P-loop_NTPase"/>
</dbReference>
<accession>C0CN58</accession>
<gene>
    <name evidence="6" type="ORF">RUMHYD_02296</name>
</gene>
<evidence type="ECO:0000259" key="5">
    <source>
        <dbReference type="PROSITE" id="PS50893"/>
    </source>
</evidence>
<keyword evidence="3" id="KW-0547">Nucleotide-binding</keyword>
<dbReference type="RefSeq" id="WP_005949541.1">
    <property type="nucleotide sequence ID" value="NZ_CP136423.1"/>
</dbReference>
<dbReference type="Gene3D" id="3.40.50.300">
    <property type="entry name" value="P-loop containing nucleotide triphosphate hydrolases"/>
    <property type="match status" value="1"/>
</dbReference>
<dbReference type="InterPro" id="IPR003593">
    <property type="entry name" value="AAA+_ATPase"/>
</dbReference>
<comment type="similarity">
    <text evidence="1">Belongs to the ABC transporter superfamily.</text>
</comment>
<dbReference type="PANTHER" id="PTHR43776:SF7">
    <property type="entry name" value="D,D-DIPEPTIDE TRANSPORT ATP-BINDING PROTEIN DDPF-RELATED"/>
    <property type="match status" value="1"/>
</dbReference>
<dbReference type="Pfam" id="PF08352">
    <property type="entry name" value="oligo_HPY"/>
    <property type="match status" value="1"/>
</dbReference>
<dbReference type="PATRIC" id="fig|476272.21.peg.1728"/>